<dbReference type="EMBL" id="AP014924">
    <property type="protein sequence ID" value="BAS26714.1"/>
    <property type="molecule type" value="Genomic_DNA"/>
</dbReference>
<gene>
    <name evidence="7" type="ORF">LIP_0857</name>
</gene>
<dbReference type="InterPro" id="IPR002563">
    <property type="entry name" value="Flavin_Rdtase-like_dom"/>
</dbReference>
<dbReference type="AlphaFoldDB" id="A0A0K2SIR6"/>
<evidence type="ECO:0000256" key="1">
    <source>
        <dbReference type="ARBA" id="ARBA00001917"/>
    </source>
</evidence>
<comment type="similarity">
    <text evidence="2">Belongs to the YciI family.</text>
</comment>
<dbReference type="RefSeq" id="WP_068134692.1">
    <property type="nucleotide sequence ID" value="NZ_AP014924.1"/>
</dbReference>
<evidence type="ECO:0000256" key="4">
    <source>
        <dbReference type="ARBA" id="ARBA00022643"/>
    </source>
</evidence>
<evidence type="ECO:0000256" key="2">
    <source>
        <dbReference type="ARBA" id="ARBA00007689"/>
    </source>
</evidence>
<dbReference type="Gene3D" id="2.30.110.10">
    <property type="entry name" value="Electron Transport, Fmn-binding Protein, Chain A"/>
    <property type="match status" value="1"/>
</dbReference>
<sequence length="287" mass="31227">MTSEKVPLVLDKDAWHPSVLPGQIVLVSTVDSDGEPNVAPKSWITMAAFAGPILAFGCNKEHTTYRNVLATGEFVVNIPGEPLADRAWEMARHHGLQRLEKSGLTLKPAAKVAAPMVEECRAHLECVLDSVKEFGDEVLIFGRIVAGSIDASCLEGGPPEQYFALRPIFFLEEGYYGSLDTAKRAGAPWPTEQAHFVVAIGRHDDVVRETVEHHVEYLQTLRRRGSLWMAGPSSTQETAAANLRLGDLSGMYVLRASSLKAAEAVVQQDPLVAAGAPVSVRAWTRTF</sequence>
<comment type="similarity">
    <text evidence="5">Belongs to the flavoredoxin family.</text>
</comment>
<reference evidence="8" key="1">
    <citation type="submission" date="2015-07" db="EMBL/GenBank/DDBJ databases">
        <title>Complete genome sequence and phylogenetic analysis of Limnochorda pilosa.</title>
        <authorList>
            <person name="Watanabe M."/>
            <person name="Kojima H."/>
            <person name="Fukui M."/>
        </authorList>
    </citation>
    <scope>NUCLEOTIDE SEQUENCE [LARGE SCALE GENOMIC DNA]</scope>
    <source>
        <strain evidence="8">HC45</strain>
    </source>
</reference>
<dbReference type="GO" id="GO:0010181">
    <property type="term" value="F:FMN binding"/>
    <property type="evidence" value="ECO:0007669"/>
    <property type="project" value="InterPro"/>
</dbReference>
<dbReference type="InterPro" id="IPR011008">
    <property type="entry name" value="Dimeric_a/b-barrel"/>
</dbReference>
<feature type="domain" description="Flavin reductase like" evidence="6">
    <location>
        <begin position="20"/>
        <end position="164"/>
    </location>
</feature>
<keyword evidence="8" id="KW-1185">Reference proteome</keyword>
<evidence type="ECO:0000313" key="7">
    <source>
        <dbReference type="EMBL" id="BAS26714.1"/>
    </source>
</evidence>
<evidence type="ECO:0000313" key="8">
    <source>
        <dbReference type="Proteomes" id="UP000065807"/>
    </source>
</evidence>
<dbReference type="GO" id="GO:0016646">
    <property type="term" value="F:oxidoreductase activity, acting on the CH-NH group of donors, NAD or NADP as acceptor"/>
    <property type="evidence" value="ECO:0007669"/>
    <property type="project" value="UniProtKB-ARBA"/>
</dbReference>
<organism evidence="7 8">
    <name type="scientific">Limnochorda pilosa</name>
    <dbReference type="NCBI Taxonomy" id="1555112"/>
    <lineage>
        <taxon>Bacteria</taxon>
        <taxon>Bacillati</taxon>
        <taxon>Bacillota</taxon>
        <taxon>Limnochordia</taxon>
        <taxon>Limnochordales</taxon>
        <taxon>Limnochordaceae</taxon>
        <taxon>Limnochorda</taxon>
    </lineage>
</organism>
<dbReference type="SMART" id="SM00903">
    <property type="entry name" value="Flavin_Reduct"/>
    <property type="match status" value="1"/>
</dbReference>
<dbReference type="STRING" id="1555112.LIP_0857"/>
<dbReference type="PANTHER" id="PTHR33798">
    <property type="entry name" value="FLAVOPROTEIN OXYGENASE"/>
    <property type="match status" value="1"/>
</dbReference>
<dbReference type="Gene3D" id="3.30.70.1060">
    <property type="entry name" value="Dimeric alpha+beta barrel"/>
    <property type="match status" value="1"/>
</dbReference>
<evidence type="ECO:0000256" key="3">
    <source>
        <dbReference type="ARBA" id="ARBA00022630"/>
    </source>
</evidence>
<keyword evidence="3" id="KW-0285">Flavoprotein</keyword>
<dbReference type="SUPFAM" id="SSF54909">
    <property type="entry name" value="Dimeric alpha+beta barrel"/>
    <property type="match status" value="1"/>
</dbReference>
<dbReference type="KEGG" id="lpil:LIP_0857"/>
<name>A0A0K2SIR6_LIMPI</name>
<evidence type="ECO:0000259" key="6">
    <source>
        <dbReference type="SMART" id="SM00903"/>
    </source>
</evidence>
<dbReference type="Proteomes" id="UP000065807">
    <property type="component" value="Chromosome"/>
</dbReference>
<dbReference type="OrthoDB" id="9794638at2"/>
<accession>A0A0K2SIR6</accession>
<dbReference type="PANTHER" id="PTHR33798:SF5">
    <property type="entry name" value="FLAVIN REDUCTASE LIKE DOMAIN-CONTAINING PROTEIN"/>
    <property type="match status" value="1"/>
</dbReference>
<protein>
    <submittedName>
        <fullName evidence="7">Flavin reductase</fullName>
    </submittedName>
</protein>
<dbReference type="Pfam" id="PF03795">
    <property type="entry name" value="YCII"/>
    <property type="match status" value="1"/>
</dbReference>
<dbReference type="Pfam" id="PF01613">
    <property type="entry name" value="Flavin_Reduct"/>
    <property type="match status" value="1"/>
</dbReference>
<dbReference type="InterPro" id="IPR012349">
    <property type="entry name" value="Split_barrel_FMN-bd"/>
</dbReference>
<reference evidence="8" key="2">
    <citation type="journal article" date="2016" name="Int. J. Syst. Evol. Microbiol.">
        <title>Complete genome sequence and cell structure of Limnochorda pilosa, a Gram-negative spore-former within the phylum Firmicutes.</title>
        <authorList>
            <person name="Watanabe M."/>
            <person name="Kojima H."/>
            <person name="Fukui M."/>
        </authorList>
    </citation>
    <scope>NUCLEOTIDE SEQUENCE [LARGE SCALE GENOMIC DNA]</scope>
    <source>
        <strain evidence="8">HC45</strain>
    </source>
</reference>
<dbReference type="SUPFAM" id="SSF50475">
    <property type="entry name" value="FMN-binding split barrel"/>
    <property type="match status" value="1"/>
</dbReference>
<evidence type="ECO:0000256" key="5">
    <source>
        <dbReference type="ARBA" id="ARBA00038054"/>
    </source>
</evidence>
<keyword evidence="4" id="KW-0288">FMN</keyword>
<dbReference type="InterPro" id="IPR005545">
    <property type="entry name" value="YCII"/>
</dbReference>
<comment type="cofactor">
    <cofactor evidence="1">
        <name>FMN</name>
        <dbReference type="ChEBI" id="CHEBI:58210"/>
    </cofactor>
</comment>
<dbReference type="PATRIC" id="fig|1555112.3.peg.891"/>
<proteinExistence type="inferred from homology"/>